<keyword evidence="3" id="KW-1185">Reference proteome</keyword>
<dbReference type="AlphaFoldDB" id="A0A368VL02"/>
<evidence type="ECO:0000313" key="3">
    <source>
        <dbReference type="Proteomes" id="UP000252415"/>
    </source>
</evidence>
<comment type="caution">
    <text evidence="2">The sequence shown here is derived from an EMBL/GenBank/DDBJ whole genome shotgun (WGS) entry which is preliminary data.</text>
</comment>
<protein>
    <recommendedName>
        <fullName evidence="4">Lipoprotein</fullName>
    </recommendedName>
</protein>
<evidence type="ECO:0000313" key="2">
    <source>
        <dbReference type="EMBL" id="RCW40345.1"/>
    </source>
</evidence>
<organism evidence="2 3">
    <name type="scientific">Paenibacillus prosopidis</name>
    <dbReference type="NCBI Taxonomy" id="630520"/>
    <lineage>
        <taxon>Bacteria</taxon>
        <taxon>Bacillati</taxon>
        <taxon>Bacillota</taxon>
        <taxon>Bacilli</taxon>
        <taxon>Bacillales</taxon>
        <taxon>Paenibacillaceae</taxon>
        <taxon>Paenibacillus</taxon>
    </lineage>
</organism>
<feature type="chain" id="PRO_5038444073" description="Lipoprotein" evidence="1">
    <location>
        <begin position="20"/>
        <end position="136"/>
    </location>
</feature>
<name>A0A368VL02_9BACL</name>
<gene>
    <name evidence="2" type="ORF">DFP97_1357</name>
</gene>
<evidence type="ECO:0000256" key="1">
    <source>
        <dbReference type="SAM" id="SignalP"/>
    </source>
</evidence>
<dbReference type="EMBL" id="QPJD01000035">
    <property type="protein sequence ID" value="RCW40345.1"/>
    <property type="molecule type" value="Genomic_DNA"/>
</dbReference>
<dbReference type="RefSeq" id="WP_114384222.1">
    <property type="nucleotide sequence ID" value="NZ_QPJD01000035.1"/>
</dbReference>
<proteinExistence type="predicted"/>
<feature type="signal peptide" evidence="1">
    <location>
        <begin position="1"/>
        <end position="19"/>
    </location>
</feature>
<reference evidence="2 3" key="1">
    <citation type="submission" date="2018-07" db="EMBL/GenBank/DDBJ databases">
        <title>Genomic Encyclopedia of Type Strains, Phase III (KMG-III): the genomes of soil and plant-associated and newly described type strains.</title>
        <authorList>
            <person name="Whitman W."/>
        </authorList>
    </citation>
    <scope>NUCLEOTIDE SEQUENCE [LARGE SCALE GENOMIC DNA]</scope>
    <source>
        <strain evidence="2 3">CECT 7506</strain>
    </source>
</reference>
<sequence length="136" mass="15501">MKKLILLLMAVLLPMTACNGNKDKDEDYNVSFQLSEVMDVIKQDIDLVKSEALFHSELATEQETYKTNEGDIITIYVFDIGKKEEGALEIHNNFMNMNFGESLIKHSKGNVEVIFIKANNEEFEIENKLTKAIGHM</sequence>
<evidence type="ECO:0008006" key="4">
    <source>
        <dbReference type="Google" id="ProtNLM"/>
    </source>
</evidence>
<keyword evidence="1" id="KW-0732">Signal</keyword>
<accession>A0A368VL02</accession>
<dbReference type="Proteomes" id="UP000252415">
    <property type="component" value="Unassembled WGS sequence"/>
</dbReference>